<evidence type="ECO:0000313" key="1">
    <source>
        <dbReference type="EMBL" id="PYI11862.1"/>
    </source>
</evidence>
<dbReference type="AlphaFoldDB" id="A0A319ENR6"/>
<evidence type="ECO:0000313" key="2">
    <source>
        <dbReference type="Proteomes" id="UP000248423"/>
    </source>
</evidence>
<organism evidence="1 2">
    <name type="scientific">Aspergillus sclerotiicarbonarius (strain CBS 121057 / IBT 28362)</name>
    <dbReference type="NCBI Taxonomy" id="1448318"/>
    <lineage>
        <taxon>Eukaryota</taxon>
        <taxon>Fungi</taxon>
        <taxon>Dikarya</taxon>
        <taxon>Ascomycota</taxon>
        <taxon>Pezizomycotina</taxon>
        <taxon>Eurotiomycetes</taxon>
        <taxon>Eurotiomycetidae</taxon>
        <taxon>Eurotiales</taxon>
        <taxon>Aspergillaceae</taxon>
        <taxon>Aspergillus</taxon>
        <taxon>Aspergillus subgen. Circumdati</taxon>
    </lineage>
</organism>
<accession>A0A319ENR6</accession>
<reference evidence="1 2" key="1">
    <citation type="submission" date="2018-02" db="EMBL/GenBank/DDBJ databases">
        <title>The genomes of Aspergillus section Nigri reveals drivers in fungal speciation.</title>
        <authorList>
            <consortium name="DOE Joint Genome Institute"/>
            <person name="Vesth T.C."/>
            <person name="Nybo J."/>
            <person name="Theobald S."/>
            <person name="Brandl J."/>
            <person name="Frisvad J.C."/>
            <person name="Nielsen K.F."/>
            <person name="Lyhne E.K."/>
            <person name="Kogle M.E."/>
            <person name="Kuo A."/>
            <person name="Riley R."/>
            <person name="Clum A."/>
            <person name="Nolan M."/>
            <person name="Lipzen A."/>
            <person name="Salamov A."/>
            <person name="Henrissat B."/>
            <person name="Wiebenga A."/>
            <person name="De vries R.P."/>
            <person name="Grigoriev I.V."/>
            <person name="Mortensen U.H."/>
            <person name="Andersen M.R."/>
            <person name="Baker S.E."/>
        </authorList>
    </citation>
    <scope>NUCLEOTIDE SEQUENCE [LARGE SCALE GENOMIC DNA]</scope>
    <source>
        <strain evidence="1 2">CBS 121057</strain>
    </source>
</reference>
<gene>
    <name evidence="1" type="ORF">BO78DRAFT_102467</name>
</gene>
<keyword evidence="2" id="KW-1185">Reference proteome</keyword>
<dbReference type="VEuPathDB" id="FungiDB:BO78DRAFT_102467"/>
<dbReference type="EMBL" id="KZ826317">
    <property type="protein sequence ID" value="PYI11862.1"/>
    <property type="molecule type" value="Genomic_DNA"/>
</dbReference>
<protein>
    <submittedName>
        <fullName evidence="1">Uncharacterized protein</fullName>
    </submittedName>
</protein>
<proteinExistence type="predicted"/>
<name>A0A319ENR6_ASPSB</name>
<sequence>MEKPWGACPISPLPCPAVLFWFHGIPHSASRRVQNYPFESDTPETTSTRSYITQIIRCPSHPEPTQGQDCRTTTKRVPLKRYDWSSSTVIATCIERDSGGEIAMKISKGFRWAPTTHPICVAHIGWHDHLGEHREEGVGIDI</sequence>
<dbReference type="Proteomes" id="UP000248423">
    <property type="component" value="Unassembled WGS sequence"/>
</dbReference>